<accession>A0A0E9R4M4</accession>
<sequence>MLLLCSSFIHSGQMFHAHCCSMAYCVCLVTLSVKQREIIKQPTR</sequence>
<reference evidence="1" key="1">
    <citation type="submission" date="2014-11" db="EMBL/GenBank/DDBJ databases">
        <authorList>
            <person name="Amaro Gonzalez C."/>
        </authorList>
    </citation>
    <scope>NUCLEOTIDE SEQUENCE</scope>
</reference>
<protein>
    <submittedName>
        <fullName evidence="1">Uncharacterized protein</fullName>
    </submittedName>
</protein>
<reference evidence="1" key="2">
    <citation type="journal article" date="2015" name="Fish Shellfish Immunol.">
        <title>Early steps in the European eel (Anguilla anguilla)-Vibrio vulnificus interaction in the gills: Role of the RtxA13 toxin.</title>
        <authorList>
            <person name="Callol A."/>
            <person name="Pajuelo D."/>
            <person name="Ebbesson L."/>
            <person name="Teles M."/>
            <person name="MacKenzie S."/>
            <person name="Amaro C."/>
        </authorList>
    </citation>
    <scope>NUCLEOTIDE SEQUENCE</scope>
</reference>
<name>A0A0E9R4M4_ANGAN</name>
<dbReference type="AlphaFoldDB" id="A0A0E9R4M4"/>
<dbReference type="EMBL" id="GBXM01085162">
    <property type="protein sequence ID" value="JAH23415.1"/>
    <property type="molecule type" value="Transcribed_RNA"/>
</dbReference>
<proteinExistence type="predicted"/>
<organism evidence="1">
    <name type="scientific">Anguilla anguilla</name>
    <name type="common">European freshwater eel</name>
    <name type="synonym">Muraena anguilla</name>
    <dbReference type="NCBI Taxonomy" id="7936"/>
    <lineage>
        <taxon>Eukaryota</taxon>
        <taxon>Metazoa</taxon>
        <taxon>Chordata</taxon>
        <taxon>Craniata</taxon>
        <taxon>Vertebrata</taxon>
        <taxon>Euteleostomi</taxon>
        <taxon>Actinopterygii</taxon>
        <taxon>Neopterygii</taxon>
        <taxon>Teleostei</taxon>
        <taxon>Anguilliformes</taxon>
        <taxon>Anguillidae</taxon>
        <taxon>Anguilla</taxon>
    </lineage>
</organism>
<evidence type="ECO:0000313" key="1">
    <source>
        <dbReference type="EMBL" id="JAH23415.1"/>
    </source>
</evidence>